<dbReference type="InterPro" id="IPR036909">
    <property type="entry name" value="Cyt_c-like_dom_sf"/>
</dbReference>
<evidence type="ECO:0000256" key="3">
    <source>
        <dbReference type="ARBA" id="ARBA00023004"/>
    </source>
</evidence>
<dbReference type="PANTHER" id="PTHR33546:SF1">
    <property type="entry name" value="LARGE, MULTIFUNCTIONAL SECRETED PROTEIN"/>
    <property type="match status" value="1"/>
</dbReference>
<dbReference type="AlphaFoldDB" id="A0A382JLU3"/>
<dbReference type="PROSITE" id="PS51007">
    <property type="entry name" value="CYTC"/>
    <property type="match status" value="1"/>
</dbReference>
<protein>
    <recommendedName>
        <fullName evidence="4">Cytochrome c domain-containing protein</fullName>
    </recommendedName>
</protein>
<evidence type="ECO:0000256" key="2">
    <source>
        <dbReference type="ARBA" id="ARBA00022723"/>
    </source>
</evidence>
<reference evidence="5" key="1">
    <citation type="submission" date="2018-05" db="EMBL/GenBank/DDBJ databases">
        <authorList>
            <person name="Lanie J.A."/>
            <person name="Ng W.-L."/>
            <person name="Kazmierczak K.M."/>
            <person name="Andrzejewski T.M."/>
            <person name="Davidsen T.M."/>
            <person name="Wayne K.J."/>
            <person name="Tettelin H."/>
            <person name="Glass J.I."/>
            <person name="Rusch D."/>
            <person name="Podicherti R."/>
            <person name="Tsui H.-C.T."/>
            <person name="Winkler M.E."/>
        </authorList>
    </citation>
    <scope>NUCLEOTIDE SEQUENCE</scope>
</reference>
<evidence type="ECO:0000256" key="1">
    <source>
        <dbReference type="ARBA" id="ARBA00022617"/>
    </source>
</evidence>
<gene>
    <name evidence="5" type="ORF">METZ01_LOCUS265553</name>
</gene>
<dbReference type="InterPro" id="IPR011989">
    <property type="entry name" value="ARM-like"/>
</dbReference>
<organism evidence="5">
    <name type="scientific">marine metagenome</name>
    <dbReference type="NCBI Taxonomy" id="408172"/>
    <lineage>
        <taxon>unclassified sequences</taxon>
        <taxon>metagenomes</taxon>
        <taxon>ecological metagenomes</taxon>
    </lineage>
</organism>
<keyword evidence="3" id="KW-0408">Iron</keyword>
<name>A0A382JLU3_9ZZZZ</name>
<proteinExistence type="predicted"/>
<dbReference type="InterPro" id="IPR009056">
    <property type="entry name" value="Cyt_c-like_dom"/>
</dbReference>
<dbReference type="GO" id="GO:0046872">
    <property type="term" value="F:metal ion binding"/>
    <property type="evidence" value="ECO:0007669"/>
    <property type="project" value="UniProtKB-KW"/>
</dbReference>
<keyword evidence="1" id="KW-0349">Heme</keyword>
<dbReference type="Gene3D" id="1.10.760.10">
    <property type="entry name" value="Cytochrome c-like domain"/>
    <property type="match status" value="1"/>
</dbReference>
<dbReference type="GO" id="GO:0009055">
    <property type="term" value="F:electron transfer activity"/>
    <property type="evidence" value="ECO:0007669"/>
    <property type="project" value="InterPro"/>
</dbReference>
<dbReference type="InterPro" id="IPR013427">
    <property type="entry name" value="Haem-bd_dom_put"/>
</dbReference>
<dbReference type="Gene3D" id="1.25.10.10">
    <property type="entry name" value="Leucine-rich Repeat Variant"/>
    <property type="match status" value="1"/>
</dbReference>
<dbReference type="PANTHER" id="PTHR33546">
    <property type="entry name" value="LARGE, MULTIFUNCTIONAL SECRETED PROTEIN-RELATED"/>
    <property type="match status" value="1"/>
</dbReference>
<keyword evidence="2" id="KW-0479">Metal-binding</keyword>
<accession>A0A382JLU3</accession>
<dbReference type="GO" id="GO:0020037">
    <property type="term" value="F:heme binding"/>
    <property type="evidence" value="ECO:0007669"/>
    <property type="project" value="InterPro"/>
</dbReference>
<dbReference type="InterPro" id="IPR016024">
    <property type="entry name" value="ARM-type_fold"/>
</dbReference>
<dbReference type="NCBIfam" id="TIGR02603">
    <property type="entry name" value="CxxCH_TIGR02603"/>
    <property type="match status" value="1"/>
</dbReference>
<dbReference type="SUPFAM" id="SSF46626">
    <property type="entry name" value="Cytochrome c"/>
    <property type="match status" value="1"/>
</dbReference>
<dbReference type="EMBL" id="UINC01074974">
    <property type="protein sequence ID" value="SVC12699.1"/>
    <property type="molecule type" value="Genomic_DNA"/>
</dbReference>
<sequence>MLSAVAAGAANNSRTPGQPEAVTEFLTSKEGKTRVAAAQLCGTWKVSSARDKLLEMTSNQNLQLEEAVSLCLALGSLGATADLQELSKPGRSPKVRAAAVAACAKLNASKAADPAANLLASLADSGTDEAEVVFAAFIGLREGVEGLAKALAKNKLRRPIAIAGVTLAHASGRDLHALIATLNAAGGINPIAQNLSAKDRTQLLTDAKKTGNAERGREIYHRKTLLCATCHLIDNRGGKLGPDLTTVGSYMTPESLLESLLNPSSSIKQGYETILVTTKDKALLAGLLQRKTGDSLLLRDTTGKVTAIPNRNVAKIDVSPVSLMPPGLTASLRRDEMIDLLKFLTSLGVKVNVL</sequence>
<feature type="domain" description="Cytochrome c" evidence="4">
    <location>
        <begin position="211"/>
        <end position="348"/>
    </location>
</feature>
<evidence type="ECO:0000313" key="5">
    <source>
        <dbReference type="EMBL" id="SVC12699.1"/>
    </source>
</evidence>
<dbReference type="SUPFAM" id="SSF48371">
    <property type="entry name" value="ARM repeat"/>
    <property type="match status" value="1"/>
</dbReference>
<evidence type="ECO:0000259" key="4">
    <source>
        <dbReference type="PROSITE" id="PS51007"/>
    </source>
</evidence>